<evidence type="ECO:0000259" key="9">
    <source>
        <dbReference type="PROSITE" id="PS50929"/>
    </source>
</evidence>
<dbReference type="GO" id="GO:0005524">
    <property type="term" value="F:ATP binding"/>
    <property type="evidence" value="ECO:0007669"/>
    <property type="project" value="UniProtKB-KW"/>
</dbReference>
<gene>
    <name evidence="10" type="ORF">TE42_03850</name>
</gene>
<feature type="domain" description="ABC transmembrane type-1" evidence="9">
    <location>
        <begin position="27"/>
        <end position="327"/>
    </location>
</feature>
<proteinExistence type="predicted"/>
<dbReference type="PROSITE" id="PS50929">
    <property type="entry name" value="ABC_TM1F"/>
    <property type="match status" value="1"/>
</dbReference>
<evidence type="ECO:0000256" key="7">
    <source>
        <dbReference type="SAM" id="Phobius"/>
    </source>
</evidence>
<dbReference type="SUPFAM" id="SSF90123">
    <property type="entry name" value="ABC transporter transmembrane region"/>
    <property type="match status" value="1"/>
</dbReference>
<feature type="transmembrane region" description="Helical" evidence="7">
    <location>
        <begin position="156"/>
        <end position="175"/>
    </location>
</feature>
<comment type="caution">
    <text evidence="10">The sequence shown here is derived from an EMBL/GenBank/DDBJ whole genome shotgun (WGS) entry which is preliminary data.</text>
</comment>
<dbReference type="Pfam" id="PF00664">
    <property type="entry name" value="ABC_membrane"/>
    <property type="match status" value="1"/>
</dbReference>
<dbReference type="EMBL" id="JXQG01000016">
    <property type="protein sequence ID" value="KKZ12622.1"/>
    <property type="molecule type" value="Genomic_DNA"/>
</dbReference>
<evidence type="ECO:0000313" key="10">
    <source>
        <dbReference type="EMBL" id="KKZ12622.1"/>
    </source>
</evidence>
<keyword evidence="4" id="KW-0067">ATP-binding</keyword>
<protein>
    <submittedName>
        <fullName evidence="10">Multidrug ABC transporter ATPase</fullName>
    </submittedName>
</protein>
<keyword evidence="5 7" id="KW-1133">Transmembrane helix</keyword>
<dbReference type="GO" id="GO:0140359">
    <property type="term" value="F:ABC-type transporter activity"/>
    <property type="evidence" value="ECO:0007669"/>
    <property type="project" value="InterPro"/>
</dbReference>
<dbReference type="GO" id="GO:0016887">
    <property type="term" value="F:ATP hydrolysis activity"/>
    <property type="evidence" value="ECO:0007669"/>
    <property type="project" value="InterPro"/>
</dbReference>
<dbReference type="InterPro" id="IPR011527">
    <property type="entry name" value="ABC1_TM_dom"/>
</dbReference>
<dbReference type="SUPFAM" id="SSF52540">
    <property type="entry name" value="P-loop containing nucleoside triphosphate hydrolases"/>
    <property type="match status" value="1"/>
</dbReference>
<evidence type="ECO:0000259" key="8">
    <source>
        <dbReference type="PROSITE" id="PS50893"/>
    </source>
</evidence>
<dbReference type="InterPro" id="IPR017871">
    <property type="entry name" value="ABC_transporter-like_CS"/>
</dbReference>
<dbReference type="GO" id="GO:0005886">
    <property type="term" value="C:plasma membrane"/>
    <property type="evidence" value="ECO:0007669"/>
    <property type="project" value="UniProtKB-SubCell"/>
</dbReference>
<evidence type="ECO:0000256" key="2">
    <source>
        <dbReference type="ARBA" id="ARBA00022692"/>
    </source>
</evidence>
<dbReference type="InterPro" id="IPR003593">
    <property type="entry name" value="AAA+_ATPase"/>
</dbReference>
<dbReference type="InterPro" id="IPR039421">
    <property type="entry name" value="Type_1_exporter"/>
</dbReference>
<dbReference type="Gene3D" id="1.20.1560.10">
    <property type="entry name" value="ABC transporter type 1, transmembrane domain"/>
    <property type="match status" value="1"/>
</dbReference>
<keyword evidence="6 7" id="KW-0472">Membrane</keyword>
<evidence type="ECO:0000256" key="5">
    <source>
        <dbReference type="ARBA" id="ARBA00022989"/>
    </source>
</evidence>
<feature type="transmembrane region" description="Helical" evidence="7">
    <location>
        <begin position="25"/>
        <end position="48"/>
    </location>
</feature>
<dbReference type="InterPro" id="IPR036640">
    <property type="entry name" value="ABC1_TM_sf"/>
</dbReference>
<dbReference type="GO" id="GO:0034040">
    <property type="term" value="F:ATPase-coupled lipid transmembrane transporter activity"/>
    <property type="evidence" value="ECO:0007669"/>
    <property type="project" value="TreeGrafter"/>
</dbReference>
<comment type="subcellular location">
    <subcellularLocation>
        <location evidence="1">Cell membrane</location>
        <topology evidence="1">Multi-pass membrane protein</topology>
    </subcellularLocation>
</comment>
<dbReference type="SMART" id="SM00382">
    <property type="entry name" value="AAA"/>
    <property type="match status" value="1"/>
</dbReference>
<dbReference type="AlphaFoldDB" id="A0A0G2HLI4"/>
<evidence type="ECO:0000256" key="3">
    <source>
        <dbReference type="ARBA" id="ARBA00022741"/>
    </source>
</evidence>
<dbReference type="Gene3D" id="3.40.50.300">
    <property type="entry name" value="P-loop containing nucleotide triphosphate hydrolases"/>
    <property type="match status" value="1"/>
</dbReference>
<dbReference type="PATRIC" id="fig|1604020.3.peg.2568"/>
<sequence length="621" mass="67767">MLRRGDASEQLLQLLKALPHRRRRALLALLALSGVTGLVDLVMVVLLARLTAALVDVPLPNQLPGIKVFGGSLHDQTLWLVGLFTLLAWLASLSKVGLQVRQQKLAARIWHDLSARIYANVMGQELAYHLRTRTGDLTQLVIENVKATAVQVIYPLLRLAGACLTLVFVSIGVLLVGRGLAAGLVVLLVAAYLTVSLVFTPHLRRASQKTVQLAQRSTCLLMESLSSVRDIQLAQQEPYFQQQFVQSVDEARRYAWQLNTLPQLPRLLVEPLGITLIFGLGTLPPLLRGDLEQVRQVIPFLAALALAGLRLMPPLQDVFSSLIQLRGSLPMVSKVVELLQLPRRRLTITSPGVPLPDAVFPHLTIGLHDVWYSYGKRQDNAAATGHHRDSSDSGDWVLQKLNLTIPVGARVALVGSTGSGKTTTGHVLLALLQPQRGALELDGQPLSTQQRPAWQVGCAHVPQLIQLLDGTVEQNVAFGVEEEAVDHDRVQEAVAVARLAELVASLPSGLQTPVGQNGIQLSGGQRQRIALARAFYRRARFLLLDEATSALDNRTESDIIRALDQVGGQCTTVIIAHRLATVARCDQIHELANGCVKASGHFEELCRTSPSFAELVRLDRL</sequence>
<dbReference type="InterPro" id="IPR027417">
    <property type="entry name" value="P-loop_NTPase"/>
</dbReference>
<feature type="transmembrane region" description="Helical" evidence="7">
    <location>
        <begin position="181"/>
        <end position="199"/>
    </location>
</feature>
<organism evidence="10 11">
    <name type="scientific">Candidatus Synechococcus spongiarum SP3</name>
    <dbReference type="NCBI Taxonomy" id="1604020"/>
    <lineage>
        <taxon>Bacteria</taxon>
        <taxon>Bacillati</taxon>
        <taxon>Cyanobacteriota</taxon>
        <taxon>Cyanophyceae</taxon>
        <taxon>Synechococcales</taxon>
        <taxon>Synechococcaceae</taxon>
        <taxon>Synechococcus</taxon>
    </lineage>
</organism>
<dbReference type="PROSITE" id="PS50893">
    <property type="entry name" value="ABC_TRANSPORTER_2"/>
    <property type="match status" value="1"/>
</dbReference>
<accession>A0A0G2HLI4</accession>
<evidence type="ECO:0000256" key="6">
    <source>
        <dbReference type="ARBA" id="ARBA00023136"/>
    </source>
</evidence>
<dbReference type="PROSITE" id="PS00211">
    <property type="entry name" value="ABC_TRANSPORTER_1"/>
    <property type="match status" value="1"/>
</dbReference>
<dbReference type="Proteomes" id="UP000035067">
    <property type="component" value="Unassembled WGS sequence"/>
</dbReference>
<dbReference type="PANTHER" id="PTHR24221">
    <property type="entry name" value="ATP-BINDING CASSETTE SUB-FAMILY B"/>
    <property type="match status" value="1"/>
</dbReference>
<evidence type="ECO:0000256" key="4">
    <source>
        <dbReference type="ARBA" id="ARBA00022840"/>
    </source>
</evidence>
<keyword evidence="3" id="KW-0547">Nucleotide-binding</keyword>
<dbReference type="PANTHER" id="PTHR24221:SF654">
    <property type="entry name" value="ATP-BINDING CASSETTE SUB-FAMILY B MEMBER 6"/>
    <property type="match status" value="1"/>
</dbReference>
<name>A0A0G2HLI4_9SYNE</name>
<evidence type="ECO:0000256" key="1">
    <source>
        <dbReference type="ARBA" id="ARBA00004651"/>
    </source>
</evidence>
<dbReference type="InterPro" id="IPR003439">
    <property type="entry name" value="ABC_transporter-like_ATP-bd"/>
</dbReference>
<feature type="transmembrane region" description="Helical" evidence="7">
    <location>
        <begin position="78"/>
        <end position="98"/>
    </location>
</feature>
<keyword evidence="2 7" id="KW-0812">Transmembrane</keyword>
<feature type="domain" description="ABC transporter" evidence="8">
    <location>
        <begin position="365"/>
        <end position="618"/>
    </location>
</feature>
<evidence type="ECO:0000313" key="11">
    <source>
        <dbReference type="Proteomes" id="UP000035067"/>
    </source>
</evidence>
<dbReference type="Pfam" id="PF00005">
    <property type="entry name" value="ABC_tran"/>
    <property type="match status" value="1"/>
</dbReference>
<reference evidence="10 11" key="1">
    <citation type="submission" date="2015-01" db="EMBL/GenBank/DDBJ databases">
        <title>Lifestyle Evolution in Cyanobacterial Symbionts of Sponges.</title>
        <authorList>
            <person name="Burgsdorf I."/>
            <person name="Slaby B.M."/>
            <person name="Handley K.M."/>
            <person name="Haber M."/>
            <person name="Blom J."/>
            <person name="Marshall C.W."/>
            <person name="Gilbert J.A."/>
            <person name="Hentschel U."/>
            <person name="Steindler L."/>
        </authorList>
    </citation>
    <scope>NUCLEOTIDE SEQUENCE [LARGE SCALE GENOMIC DNA]</scope>
    <source>
        <strain evidence="10">SP3</strain>
    </source>
</reference>